<evidence type="ECO:0000313" key="1">
    <source>
        <dbReference type="EMBL" id="KAG1803106.1"/>
    </source>
</evidence>
<dbReference type="GeneID" id="64623512"/>
<name>A0A9P7DTW9_9AGAM</name>
<dbReference type="Proteomes" id="UP000807769">
    <property type="component" value="Unassembled WGS sequence"/>
</dbReference>
<evidence type="ECO:0000313" key="2">
    <source>
        <dbReference type="Proteomes" id="UP000807769"/>
    </source>
</evidence>
<protein>
    <submittedName>
        <fullName evidence="1">Uncharacterized protein</fullName>
    </submittedName>
</protein>
<reference evidence="1" key="1">
    <citation type="journal article" date="2020" name="New Phytol.">
        <title>Comparative genomics reveals dynamic genome evolution in host specialist ectomycorrhizal fungi.</title>
        <authorList>
            <person name="Lofgren L.A."/>
            <person name="Nguyen N.H."/>
            <person name="Vilgalys R."/>
            <person name="Ruytinx J."/>
            <person name="Liao H.L."/>
            <person name="Branco S."/>
            <person name="Kuo A."/>
            <person name="LaButti K."/>
            <person name="Lipzen A."/>
            <person name="Andreopoulos W."/>
            <person name="Pangilinan J."/>
            <person name="Riley R."/>
            <person name="Hundley H."/>
            <person name="Na H."/>
            <person name="Barry K."/>
            <person name="Grigoriev I.V."/>
            <person name="Stajich J.E."/>
            <person name="Kennedy P.G."/>
        </authorList>
    </citation>
    <scope>NUCLEOTIDE SEQUENCE</scope>
    <source>
        <strain evidence="1">MN1</strain>
    </source>
</reference>
<feature type="non-terminal residue" evidence="1">
    <location>
        <position position="152"/>
    </location>
</feature>
<dbReference type="RefSeq" id="XP_041186423.1">
    <property type="nucleotide sequence ID" value="XM_041329495.1"/>
</dbReference>
<keyword evidence="2" id="KW-1185">Reference proteome</keyword>
<sequence length="152" mass="16832">YNESAAPFTGGQADSLSWWKNLPLKAFAMTILSIVGHAGKVEWTLSNLSTTQSARCCNFSVETFETLGKIHANLHYHQAKRVEDNRKPACHWHLHLHTHEEVGINVDVAQDLEANFAWVPPLAAEPQDVDDLLAGPETISADEITEEFGALE</sequence>
<dbReference type="AlphaFoldDB" id="A0A9P7DTW9"/>
<comment type="caution">
    <text evidence="1">The sequence shown here is derived from an EMBL/GenBank/DDBJ whole genome shotgun (WGS) entry which is preliminary data.</text>
</comment>
<feature type="non-terminal residue" evidence="1">
    <location>
        <position position="1"/>
    </location>
</feature>
<gene>
    <name evidence="1" type="ORF">BJ212DRAFT_1230899</name>
</gene>
<organism evidence="1 2">
    <name type="scientific">Suillus subaureus</name>
    <dbReference type="NCBI Taxonomy" id="48587"/>
    <lineage>
        <taxon>Eukaryota</taxon>
        <taxon>Fungi</taxon>
        <taxon>Dikarya</taxon>
        <taxon>Basidiomycota</taxon>
        <taxon>Agaricomycotina</taxon>
        <taxon>Agaricomycetes</taxon>
        <taxon>Agaricomycetidae</taxon>
        <taxon>Boletales</taxon>
        <taxon>Suillineae</taxon>
        <taxon>Suillaceae</taxon>
        <taxon>Suillus</taxon>
    </lineage>
</organism>
<proteinExistence type="predicted"/>
<accession>A0A9P7DTW9</accession>
<dbReference type="OrthoDB" id="2661665at2759"/>
<dbReference type="EMBL" id="JABBWG010000071">
    <property type="protein sequence ID" value="KAG1803106.1"/>
    <property type="molecule type" value="Genomic_DNA"/>
</dbReference>